<evidence type="ECO:0000313" key="2">
    <source>
        <dbReference type="Proteomes" id="UP000821845"/>
    </source>
</evidence>
<dbReference type="Proteomes" id="UP000821845">
    <property type="component" value="Chromosome 1"/>
</dbReference>
<accession>A0ACB7TJB6</accession>
<organism evidence="1 2">
    <name type="scientific">Hyalomma asiaticum</name>
    <name type="common">Tick</name>
    <dbReference type="NCBI Taxonomy" id="266040"/>
    <lineage>
        <taxon>Eukaryota</taxon>
        <taxon>Metazoa</taxon>
        <taxon>Ecdysozoa</taxon>
        <taxon>Arthropoda</taxon>
        <taxon>Chelicerata</taxon>
        <taxon>Arachnida</taxon>
        <taxon>Acari</taxon>
        <taxon>Parasitiformes</taxon>
        <taxon>Ixodida</taxon>
        <taxon>Ixodoidea</taxon>
        <taxon>Ixodidae</taxon>
        <taxon>Hyalomminae</taxon>
        <taxon>Hyalomma</taxon>
    </lineage>
</organism>
<sequence length="251" mass="26887">MNYATKDFPISTAGKRCQISVMLDEDMGIRKPHKENANEVPGTRAHPRHLLGGVINVWVPRGDVAAAERPQWRSPASADIRSRPSGSGGAEGEEGGRCSRVVFPSPWLRSLLAIDRTLSPPSRPSRAAPPHSAEMGGLPGRRRIAAEICRMKVEEDTHRLCGGRDSREARSASGRWLARSGRTAGCVRWNHAGGGPCQEHPPALGGRRAAGGKSAGQHPPACFPEKARAVESRWGKARPQPDAPLCAEASS</sequence>
<comment type="caution">
    <text evidence="1">The sequence shown here is derived from an EMBL/GenBank/DDBJ whole genome shotgun (WGS) entry which is preliminary data.</text>
</comment>
<reference evidence="1" key="1">
    <citation type="submission" date="2020-05" db="EMBL/GenBank/DDBJ databases">
        <title>Large-scale comparative analyses of tick genomes elucidate their genetic diversity and vector capacities.</title>
        <authorList>
            <person name="Jia N."/>
            <person name="Wang J."/>
            <person name="Shi W."/>
            <person name="Du L."/>
            <person name="Sun Y."/>
            <person name="Zhan W."/>
            <person name="Jiang J."/>
            <person name="Wang Q."/>
            <person name="Zhang B."/>
            <person name="Ji P."/>
            <person name="Sakyi L.B."/>
            <person name="Cui X."/>
            <person name="Yuan T."/>
            <person name="Jiang B."/>
            <person name="Yang W."/>
            <person name="Lam T.T.-Y."/>
            <person name="Chang Q."/>
            <person name="Ding S."/>
            <person name="Wang X."/>
            <person name="Zhu J."/>
            <person name="Ruan X."/>
            <person name="Zhao L."/>
            <person name="Wei J."/>
            <person name="Que T."/>
            <person name="Du C."/>
            <person name="Cheng J."/>
            <person name="Dai P."/>
            <person name="Han X."/>
            <person name="Huang E."/>
            <person name="Gao Y."/>
            <person name="Liu J."/>
            <person name="Shao H."/>
            <person name="Ye R."/>
            <person name="Li L."/>
            <person name="Wei W."/>
            <person name="Wang X."/>
            <person name="Wang C."/>
            <person name="Yang T."/>
            <person name="Huo Q."/>
            <person name="Li W."/>
            <person name="Guo W."/>
            <person name="Chen H."/>
            <person name="Zhou L."/>
            <person name="Ni X."/>
            <person name="Tian J."/>
            <person name="Zhou Y."/>
            <person name="Sheng Y."/>
            <person name="Liu T."/>
            <person name="Pan Y."/>
            <person name="Xia L."/>
            <person name="Li J."/>
            <person name="Zhao F."/>
            <person name="Cao W."/>
        </authorList>
    </citation>
    <scope>NUCLEOTIDE SEQUENCE</scope>
    <source>
        <strain evidence="1">Hyas-2018</strain>
    </source>
</reference>
<proteinExistence type="predicted"/>
<evidence type="ECO:0000313" key="1">
    <source>
        <dbReference type="EMBL" id="KAH6947135.1"/>
    </source>
</evidence>
<name>A0ACB7TJB6_HYAAI</name>
<protein>
    <submittedName>
        <fullName evidence="1">Uncharacterized protein</fullName>
    </submittedName>
</protein>
<gene>
    <name evidence="1" type="ORF">HPB50_017187</name>
</gene>
<dbReference type="EMBL" id="CM023481">
    <property type="protein sequence ID" value="KAH6947135.1"/>
    <property type="molecule type" value="Genomic_DNA"/>
</dbReference>
<keyword evidence="2" id="KW-1185">Reference proteome</keyword>